<protein>
    <submittedName>
        <fullName evidence="1">Uncharacterized protein</fullName>
    </submittedName>
</protein>
<dbReference type="EMBL" id="LN679121">
    <property type="protein sequence ID" value="CEL56417.1"/>
    <property type="molecule type" value="Genomic_DNA"/>
</dbReference>
<reference evidence="1 2" key="1">
    <citation type="submission" date="2014-11" db="EMBL/GenBank/DDBJ databases">
        <authorList>
            <person name="Wibberg Daniel"/>
        </authorList>
    </citation>
    <scope>NUCLEOTIDE SEQUENCE [LARGE SCALE GENOMIC DNA]</scope>
    <source>
        <strain evidence="1">Rhizoctonia solani AG1-IB 7/3/14</strain>
    </source>
</reference>
<organism evidence="1 2">
    <name type="scientific">Thanatephorus cucumeris (strain AG1-IB / isolate 7/3/14)</name>
    <name type="common">Lettuce bottom rot fungus</name>
    <name type="synonym">Rhizoctonia solani</name>
    <dbReference type="NCBI Taxonomy" id="1108050"/>
    <lineage>
        <taxon>Eukaryota</taxon>
        <taxon>Fungi</taxon>
        <taxon>Dikarya</taxon>
        <taxon>Basidiomycota</taxon>
        <taxon>Agaricomycotina</taxon>
        <taxon>Agaricomycetes</taxon>
        <taxon>Cantharellales</taxon>
        <taxon>Ceratobasidiaceae</taxon>
        <taxon>Rhizoctonia</taxon>
        <taxon>Rhizoctonia solani AG-1</taxon>
    </lineage>
</organism>
<dbReference type="Proteomes" id="UP000059188">
    <property type="component" value="Unassembled WGS sequence"/>
</dbReference>
<name>A0A0B7FJR7_THACB</name>
<keyword evidence="2" id="KW-1185">Reference proteome</keyword>
<evidence type="ECO:0000313" key="2">
    <source>
        <dbReference type="Proteomes" id="UP000059188"/>
    </source>
</evidence>
<proteinExistence type="predicted"/>
<accession>A0A0B7FJR7</accession>
<gene>
    <name evidence="1" type="ORF">RSOLAG1IB_07803</name>
</gene>
<sequence>MAAALHHRRAGRSKTLGWKVGKYSHMMPRPRSRALWLLIAKFVVGDGEFLSYDLKPITRNNVAPVLQ</sequence>
<evidence type="ECO:0000313" key="1">
    <source>
        <dbReference type="EMBL" id="CEL56417.1"/>
    </source>
</evidence>
<dbReference type="AlphaFoldDB" id="A0A0B7FJR7"/>